<evidence type="ECO:0000256" key="14">
    <source>
        <dbReference type="RuleBase" id="RU004106"/>
    </source>
</evidence>
<comment type="pathway">
    <text evidence="3">Amino-acid biosynthesis; L-isoleucine biosynthesis; L-isoleucine from 2-oxobutanoate: step 4/4.</text>
</comment>
<comment type="catalytic activity">
    <reaction evidence="12">
        <text>L-isoleucine + 2-oxoglutarate = (S)-3-methyl-2-oxopentanoate + L-glutamate</text>
        <dbReference type="Rhea" id="RHEA:24801"/>
        <dbReference type="ChEBI" id="CHEBI:16810"/>
        <dbReference type="ChEBI" id="CHEBI:29985"/>
        <dbReference type="ChEBI" id="CHEBI:35146"/>
        <dbReference type="ChEBI" id="CHEBI:58045"/>
        <dbReference type="EC" id="2.6.1.42"/>
    </reaction>
</comment>
<dbReference type="InterPro" id="IPR001544">
    <property type="entry name" value="Aminotrans_IV"/>
</dbReference>
<comment type="catalytic activity">
    <reaction evidence="11">
        <text>L-valine + 2-oxoglutarate = 3-methyl-2-oxobutanoate + L-glutamate</text>
        <dbReference type="Rhea" id="RHEA:24813"/>
        <dbReference type="ChEBI" id="CHEBI:11851"/>
        <dbReference type="ChEBI" id="CHEBI:16810"/>
        <dbReference type="ChEBI" id="CHEBI:29985"/>
        <dbReference type="ChEBI" id="CHEBI:57762"/>
        <dbReference type="EC" id="2.6.1.42"/>
    </reaction>
</comment>
<dbReference type="FunFam" id="3.20.10.10:FF:000002">
    <property type="entry name" value="D-alanine aminotransferase"/>
    <property type="match status" value="1"/>
</dbReference>
<comment type="pathway">
    <text evidence="4">Amino-acid biosynthesis; L-valine biosynthesis; L-valine from pyruvate: step 4/4.</text>
</comment>
<comment type="cofactor">
    <cofactor evidence="1 15">
        <name>pyridoxal 5'-phosphate</name>
        <dbReference type="ChEBI" id="CHEBI:597326"/>
    </cofactor>
</comment>
<dbReference type="InterPro" id="IPR018300">
    <property type="entry name" value="Aminotrans_IV_CS"/>
</dbReference>
<reference evidence="16" key="1">
    <citation type="submission" date="2022-12" db="EMBL/GenBank/DDBJ databases">
        <title>Reference genome sequencing for broad-spectrum identification of bacterial and archaeal isolates by mass spectrometry.</title>
        <authorList>
            <person name="Sekiguchi Y."/>
            <person name="Tourlousse D.M."/>
        </authorList>
    </citation>
    <scope>NUCLEOTIDE SEQUENCE</scope>
    <source>
        <strain evidence="16">301</strain>
    </source>
</reference>
<keyword evidence="10" id="KW-0028">Amino-acid biosynthesis</keyword>
<keyword evidence="10" id="KW-0100">Branched-chain amino acid biosynthesis</keyword>
<dbReference type="SUPFAM" id="SSF56752">
    <property type="entry name" value="D-aminoacid aminotransferase-like PLP-dependent enzymes"/>
    <property type="match status" value="1"/>
</dbReference>
<evidence type="ECO:0000313" key="16">
    <source>
        <dbReference type="EMBL" id="GLI21715.1"/>
    </source>
</evidence>
<evidence type="ECO:0000256" key="10">
    <source>
        <dbReference type="ARBA" id="ARBA00023304"/>
    </source>
</evidence>
<dbReference type="InterPro" id="IPR050571">
    <property type="entry name" value="Class-IV_PLP-Dep_Aminotrnsfr"/>
</dbReference>
<evidence type="ECO:0000256" key="5">
    <source>
        <dbReference type="ARBA" id="ARBA00005072"/>
    </source>
</evidence>
<dbReference type="InterPro" id="IPR036038">
    <property type="entry name" value="Aminotransferase-like"/>
</dbReference>
<keyword evidence="17" id="KW-0808">Transferase</keyword>
<dbReference type="InterPro" id="IPR043132">
    <property type="entry name" value="BCAT-like_C"/>
</dbReference>
<evidence type="ECO:0000256" key="8">
    <source>
        <dbReference type="ARBA" id="ARBA00014472"/>
    </source>
</evidence>
<dbReference type="Gene3D" id="3.20.10.10">
    <property type="entry name" value="D-amino Acid Aminotransferase, subunit A, domain 2"/>
    <property type="match status" value="1"/>
</dbReference>
<dbReference type="RefSeq" id="WP_281806552.1">
    <property type="nucleotide sequence ID" value="NZ_BSDO01000002.1"/>
</dbReference>
<dbReference type="AlphaFoldDB" id="A0A9W6CJV4"/>
<name>A0A9W6CJV4_XANFL</name>
<gene>
    <name evidence="17" type="ORF">GGQ86_000980</name>
    <name evidence="16" type="ORF">XFLAVUS301_13890</name>
</gene>
<dbReference type="Pfam" id="PF01063">
    <property type="entry name" value="Aminotran_4"/>
    <property type="match status" value="1"/>
</dbReference>
<comment type="catalytic activity">
    <reaction evidence="13">
        <text>L-leucine + 2-oxoglutarate = 4-methyl-2-oxopentanoate + L-glutamate</text>
        <dbReference type="Rhea" id="RHEA:18321"/>
        <dbReference type="ChEBI" id="CHEBI:16810"/>
        <dbReference type="ChEBI" id="CHEBI:17865"/>
        <dbReference type="ChEBI" id="CHEBI:29985"/>
        <dbReference type="ChEBI" id="CHEBI:57427"/>
        <dbReference type="EC" id="2.6.1.42"/>
    </reaction>
</comment>
<dbReference type="PROSITE" id="PS00770">
    <property type="entry name" value="AA_TRANSFER_CLASS_4"/>
    <property type="match status" value="1"/>
</dbReference>
<comment type="function">
    <text evidence="2">Acts on leucine, isoleucine and valine.</text>
</comment>
<dbReference type="EC" id="2.6.1.42" evidence="7"/>
<protein>
    <recommendedName>
        <fullName evidence="8">Probable branched-chain-amino-acid aminotransferase</fullName>
        <ecNumber evidence="7">2.6.1.42</ecNumber>
    </recommendedName>
</protein>
<evidence type="ECO:0000313" key="17">
    <source>
        <dbReference type="EMBL" id="MDR6332533.1"/>
    </source>
</evidence>
<evidence type="ECO:0000256" key="9">
    <source>
        <dbReference type="ARBA" id="ARBA00022898"/>
    </source>
</evidence>
<dbReference type="InterPro" id="IPR043131">
    <property type="entry name" value="BCAT-like_N"/>
</dbReference>
<evidence type="ECO:0000256" key="3">
    <source>
        <dbReference type="ARBA" id="ARBA00004824"/>
    </source>
</evidence>
<dbReference type="PANTHER" id="PTHR42743">
    <property type="entry name" value="AMINO-ACID AMINOTRANSFERASE"/>
    <property type="match status" value="1"/>
</dbReference>
<comment type="pathway">
    <text evidence="5">Amino-acid biosynthesis; L-leucine biosynthesis; L-leucine from 3-methyl-2-oxobutanoate: step 4/4.</text>
</comment>
<dbReference type="GO" id="GO:0004084">
    <property type="term" value="F:branched-chain-amino-acid transaminase activity"/>
    <property type="evidence" value="ECO:0007669"/>
    <property type="project" value="UniProtKB-EC"/>
</dbReference>
<sequence length="263" mass="27195">MKLFLGSALVEEADATVSPFDRGFTLGDGLFETLRVKAGKVLRVEAHLARLAAGADVLGMPLPAIDLTAALAQTAAANGLSEGVLRLTLTRGTGPRGVLPPAEPKPTVVITAAQLSPPLPAARLVIAQGTRRNDRSPLAQVKSLNYLDGILARQEAARRGADDAILLNTRDGVAETSIANLFAVIDGVLITPPLSEGVLPGVMRAEVVAAGAQERPLTVDDLASAEEILLTSALGIRSVATLEGRTLPSTAAAERLRSLIEGA</sequence>
<dbReference type="GO" id="GO:0009082">
    <property type="term" value="P:branched-chain amino acid biosynthetic process"/>
    <property type="evidence" value="ECO:0007669"/>
    <property type="project" value="UniProtKB-KW"/>
</dbReference>
<evidence type="ECO:0000256" key="4">
    <source>
        <dbReference type="ARBA" id="ARBA00004931"/>
    </source>
</evidence>
<dbReference type="Proteomes" id="UP001245370">
    <property type="component" value="Unassembled WGS sequence"/>
</dbReference>
<dbReference type="GO" id="GO:0008652">
    <property type="term" value="P:amino acid biosynthetic process"/>
    <property type="evidence" value="ECO:0007669"/>
    <property type="project" value="UniProtKB-ARBA"/>
</dbReference>
<proteinExistence type="inferred from homology"/>
<dbReference type="Gene3D" id="3.30.470.10">
    <property type="match status" value="1"/>
</dbReference>
<dbReference type="EMBL" id="JAVDPY010000001">
    <property type="protein sequence ID" value="MDR6332533.1"/>
    <property type="molecule type" value="Genomic_DNA"/>
</dbReference>
<dbReference type="PANTHER" id="PTHR42743:SF11">
    <property type="entry name" value="AMINODEOXYCHORISMATE LYASE"/>
    <property type="match status" value="1"/>
</dbReference>
<dbReference type="Proteomes" id="UP001144397">
    <property type="component" value="Unassembled WGS sequence"/>
</dbReference>
<organism evidence="16 18">
    <name type="scientific">Xanthobacter flavus</name>
    <dbReference type="NCBI Taxonomy" id="281"/>
    <lineage>
        <taxon>Bacteria</taxon>
        <taxon>Pseudomonadati</taxon>
        <taxon>Pseudomonadota</taxon>
        <taxon>Alphaproteobacteria</taxon>
        <taxon>Hyphomicrobiales</taxon>
        <taxon>Xanthobacteraceae</taxon>
        <taxon>Xanthobacter</taxon>
    </lineage>
</organism>
<evidence type="ECO:0000256" key="7">
    <source>
        <dbReference type="ARBA" id="ARBA00013053"/>
    </source>
</evidence>
<reference evidence="17 19" key="2">
    <citation type="submission" date="2023-07" db="EMBL/GenBank/DDBJ databases">
        <title>Genomic Encyclopedia of Type Strains, Phase IV (KMG-IV): sequencing the most valuable type-strain genomes for metagenomic binning, comparative biology and taxonomic classification.</title>
        <authorList>
            <person name="Goeker M."/>
        </authorList>
    </citation>
    <scope>NUCLEOTIDE SEQUENCE [LARGE SCALE GENOMIC DNA]</scope>
    <source>
        <strain evidence="17 19">DSM 338</strain>
    </source>
</reference>
<evidence type="ECO:0000256" key="1">
    <source>
        <dbReference type="ARBA" id="ARBA00001933"/>
    </source>
</evidence>
<dbReference type="EMBL" id="BSDO01000002">
    <property type="protein sequence ID" value="GLI21715.1"/>
    <property type="molecule type" value="Genomic_DNA"/>
</dbReference>
<comment type="similarity">
    <text evidence="6 14">Belongs to the class-IV pyridoxal-phosphate-dependent aminotransferase family.</text>
</comment>
<evidence type="ECO:0000256" key="11">
    <source>
        <dbReference type="ARBA" id="ARBA00048212"/>
    </source>
</evidence>
<dbReference type="GeneID" id="95762184"/>
<evidence type="ECO:0000313" key="18">
    <source>
        <dbReference type="Proteomes" id="UP001144397"/>
    </source>
</evidence>
<keyword evidence="19" id="KW-1185">Reference proteome</keyword>
<evidence type="ECO:0000256" key="13">
    <source>
        <dbReference type="ARBA" id="ARBA00049229"/>
    </source>
</evidence>
<keyword evidence="16" id="KW-0032">Aminotransferase</keyword>
<evidence type="ECO:0000256" key="6">
    <source>
        <dbReference type="ARBA" id="ARBA00009320"/>
    </source>
</evidence>
<accession>A0A9W6CJV4</accession>
<dbReference type="GO" id="GO:0005829">
    <property type="term" value="C:cytosol"/>
    <property type="evidence" value="ECO:0007669"/>
    <property type="project" value="TreeGrafter"/>
</dbReference>
<evidence type="ECO:0000256" key="15">
    <source>
        <dbReference type="RuleBase" id="RU004516"/>
    </source>
</evidence>
<evidence type="ECO:0000313" key="19">
    <source>
        <dbReference type="Proteomes" id="UP001245370"/>
    </source>
</evidence>
<keyword evidence="9 15" id="KW-0663">Pyridoxal phosphate</keyword>
<evidence type="ECO:0000256" key="12">
    <source>
        <dbReference type="ARBA" id="ARBA00048798"/>
    </source>
</evidence>
<comment type="caution">
    <text evidence="16">The sequence shown here is derived from an EMBL/GenBank/DDBJ whole genome shotgun (WGS) entry which is preliminary data.</text>
</comment>
<evidence type="ECO:0000256" key="2">
    <source>
        <dbReference type="ARBA" id="ARBA00003109"/>
    </source>
</evidence>